<evidence type="ECO:0000313" key="11">
    <source>
        <dbReference type="Proteomes" id="UP000014254"/>
    </source>
</evidence>
<keyword evidence="8" id="KW-1133">Transmembrane helix</keyword>
<dbReference type="PRINTS" id="PR00507">
    <property type="entry name" value="N12N6MTFRASE"/>
</dbReference>
<organism evidence="10 11">
    <name type="scientific">Mucor circinelloides f. circinelloides (strain 1006PhL)</name>
    <name type="common">Mucormycosis agent</name>
    <name type="synonym">Calyptromyces circinelloides</name>
    <dbReference type="NCBI Taxonomy" id="1220926"/>
    <lineage>
        <taxon>Eukaryota</taxon>
        <taxon>Fungi</taxon>
        <taxon>Fungi incertae sedis</taxon>
        <taxon>Mucoromycota</taxon>
        <taxon>Mucoromycotina</taxon>
        <taxon>Mucoromycetes</taxon>
        <taxon>Mucorales</taxon>
        <taxon>Mucorineae</taxon>
        <taxon>Mucoraceae</taxon>
        <taxon>Mucor</taxon>
    </lineage>
</organism>
<evidence type="ECO:0000256" key="2">
    <source>
        <dbReference type="ARBA" id="ARBA00011900"/>
    </source>
</evidence>
<dbReference type="SUPFAM" id="SSF53335">
    <property type="entry name" value="S-adenosyl-L-methionine-dependent methyltransferases"/>
    <property type="match status" value="1"/>
</dbReference>
<dbReference type="Proteomes" id="UP000014254">
    <property type="component" value="Unassembled WGS sequence"/>
</dbReference>
<dbReference type="OMA" id="YLYFMWI"/>
<reference evidence="11" key="1">
    <citation type="submission" date="2013-05" db="EMBL/GenBank/DDBJ databases">
        <title>The Genome sequence of Mucor circinelloides f. circinelloides 1006PhL.</title>
        <authorList>
            <consortium name="The Broad Institute Genomics Platform"/>
            <person name="Cuomo C."/>
            <person name="Earl A."/>
            <person name="Findley K."/>
            <person name="Lee S.C."/>
            <person name="Walker B."/>
            <person name="Young S."/>
            <person name="Zeng Q."/>
            <person name="Gargeya S."/>
            <person name="Fitzgerald M."/>
            <person name="Haas B."/>
            <person name="Abouelleil A."/>
            <person name="Allen A.W."/>
            <person name="Alvarado L."/>
            <person name="Arachchi H.M."/>
            <person name="Berlin A.M."/>
            <person name="Chapman S.B."/>
            <person name="Gainer-Dewar J."/>
            <person name="Goldberg J."/>
            <person name="Griggs A."/>
            <person name="Gujja S."/>
            <person name="Hansen M."/>
            <person name="Howarth C."/>
            <person name="Imamovic A."/>
            <person name="Ireland A."/>
            <person name="Larimer J."/>
            <person name="McCowan C."/>
            <person name="Murphy C."/>
            <person name="Pearson M."/>
            <person name="Poon T.W."/>
            <person name="Priest M."/>
            <person name="Roberts A."/>
            <person name="Saif S."/>
            <person name="Shea T."/>
            <person name="Sisk P."/>
            <person name="Sykes S."/>
            <person name="Wortman J."/>
            <person name="Nusbaum C."/>
            <person name="Birren B."/>
        </authorList>
    </citation>
    <scope>NUCLEOTIDE SEQUENCE [LARGE SCALE GENOMIC DNA]</scope>
    <source>
        <strain evidence="11">1006PhL</strain>
    </source>
</reference>
<evidence type="ECO:0000256" key="3">
    <source>
        <dbReference type="ARBA" id="ARBA00022603"/>
    </source>
</evidence>
<dbReference type="OrthoDB" id="2441416at2759"/>
<keyword evidence="8" id="KW-0472">Membrane</keyword>
<evidence type="ECO:0000256" key="7">
    <source>
        <dbReference type="SAM" id="MobiDB-lite"/>
    </source>
</evidence>
<keyword evidence="5" id="KW-0949">S-adenosyl-L-methionine</keyword>
<sequence>MTTTPYPDSPIANCKRSRPNDDDEEAINQEEINAIVNTLGNQLLIVKKSIMIEKESYTPSAAVTFLLRRMDVVDSQDARSTEIYCLMTAFMTVYLCFIQVLIPQTDFDRFMQLFNDHDSLLNQETQPFLWYYAVHHMSIVDDLHKQLSTSTKHLVMANLDSIFSKFYTHYFLEISAAKHQKDHGQYYTPRSVLRFMWDRCATVPHLIQLLQQRQTGICRVFDPCLGIGSFLCEFLTRFIKACRFTIWNDPQRLTELLLQDIPDHIFGIEIDPFAYQLCKMNMMVHLYPLYQRVCELGIQLPPRSIHRLRLFCNDTLKLKVESNPFWNSDNVDQFEKHWLDQLRDACNLKFDFIVTNPPYMIRKTGFITQPDPAIYDESRLGGAKLSQAYLYFMWIALQRCDDTNGQVCLITPSQWMVLEFAEQLRQNLDLGSLQIARHLRVRTIQSMAQSANRFTYFPPMQTHKSTTKIRSHIIPSPYIYQNFRPDQPPTDSSLKYKHTPLTDHTTSLKTKHSSFSFLLPSVSFLDRLESITQHLGRICDIDPAKLNTAPLIWNRGPNTNPVYSLVVRTDWAIKTLGQETCDRWLKPCFYWNGKTISSTTGGGKEGEFWKSRDPVRLSKKETSAAEAYVPYYGVGVPRYSMILVNKEDADKLKENFNNNGAWSALYLYLRDARVALQADKKEEDIANCQYNKCGVVPVKIVHPINCGYFTRSQPRPRFFIDKHQMAVTNQCIYFTIKPDCPWQDPDYYCGLLNSTLAMFFIKLHCSYDQQGRMRFFGRLMAHVPFAPPPSTEFMQQVATFVQGVTLARSCLYPFLRYCKGGQRLLERVRNFEWHLTAMESDIVRQFEPPANWTEAISCNTAELEWIIDLIHTVNQDNALNVFIALLKLNSLFQLAVDQMIYHLYRIPQALQSEIEHDLKLDNLRQEWGPNFSLHIPSDVDAPTNMAAWIQSTLSMAKSFIDS</sequence>
<evidence type="ECO:0000259" key="9">
    <source>
        <dbReference type="Pfam" id="PF07669"/>
    </source>
</evidence>
<keyword evidence="8" id="KW-0812">Transmembrane</keyword>
<keyword evidence="11" id="KW-1185">Reference proteome</keyword>
<dbReference type="InParanoid" id="S2K104"/>
<dbReference type="InterPro" id="IPR029063">
    <property type="entry name" value="SAM-dependent_MTases_sf"/>
</dbReference>
<keyword evidence="3" id="KW-0489">Methyltransferase</keyword>
<dbReference type="GO" id="GO:0006304">
    <property type="term" value="P:DNA modification"/>
    <property type="evidence" value="ECO:0007669"/>
    <property type="project" value="InterPro"/>
</dbReference>
<dbReference type="Gene3D" id="3.40.50.150">
    <property type="entry name" value="Vaccinia Virus protein VP39"/>
    <property type="match status" value="1"/>
</dbReference>
<gene>
    <name evidence="10" type="ORF">HMPREF1544_04357</name>
</gene>
<evidence type="ECO:0000256" key="1">
    <source>
        <dbReference type="ARBA" id="ARBA00006594"/>
    </source>
</evidence>
<evidence type="ECO:0000313" key="10">
    <source>
        <dbReference type="EMBL" id="EPB88848.1"/>
    </source>
</evidence>
<evidence type="ECO:0000256" key="6">
    <source>
        <dbReference type="ARBA" id="ARBA00047942"/>
    </source>
</evidence>
<evidence type="ECO:0000256" key="8">
    <source>
        <dbReference type="SAM" id="Phobius"/>
    </source>
</evidence>
<dbReference type="PANTHER" id="PTHR33841:SF5">
    <property type="entry name" value="DNA METHYLASE (MODIFICATION METHYLASE) (METHYLTRANSFERASE)-RELATED"/>
    <property type="match status" value="1"/>
</dbReference>
<comment type="catalytic activity">
    <reaction evidence="6">
        <text>a 2'-deoxyadenosine in DNA + S-adenosyl-L-methionine = an N(6)-methyl-2'-deoxyadenosine in DNA + S-adenosyl-L-homocysteine + H(+)</text>
        <dbReference type="Rhea" id="RHEA:15197"/>
        <dbReference type="Rhea" id="RHEA-COMP:12418"/>
        <dbReference type="Rhea" id="RHEA-COMP:12419"/>
        <dbReference type="ChEBI" id="CHEBI:15378"/>
        <dbReference type="ChEBI" id="CHEBI:57856"/>
        <dbReference type="ChEBI" id="CHEBI:59789"/>
        <dbReference type="ChEBI" id="CHEBI:90615"/>
        <dbReference type="ChEBI" id="CHEBI:90616"/>
        <dbReference type="EC" id="2.1.1.72"/>
    </reaction>
</comment>
<dbReference type="EC" id="2.1.1.72" evidence="2"/>
<dbReference type="eggNOG" id="ENOG502SME8">
    <property type="taxonomic scope" value="Eukaryota"/>
</dbReference>
<dbReference type="AlphaFoldDB" id="S2K104"/>
<dbReference type="VEuPathDB" id="FungiDB:HMPREF1544_04357"/>
<dbReference type="EMBL" id="KE123944">
    <property type="protein sequence ID" value="EPB88848.1"/>
    <property type="molecule type" value="Genomic_DNA"/>
</dbReference>
<feature type="transmembrane region" description="Helical" evidence="8">
    <location>
        <begin position="83"/>
        <end position="102"/>
    </location>
</feature>
<accession>S2K104</accession>
<dbReference type="InterPro" id="IPR002052">
    <property type="entry name" value="DNA_methylase_N6_adenine_CS"/>
</dbReference>
<dbReference type="InterPro" id="IPR011639">
    <property type="entry name" value="MethylTrfase_TaqI-like_dom"/>
</dbReference>
<protein>
    <recommendedName>
        <fullName evidence="2">site-specific DNA-methyltransferase (adenine-specific)</fullName>
        <ecNumber evidence="2">2.1.1.72</ecNumber>
    </recommendedName>
</protein>
<feature type="domain" description="Type II methyltransferase M.TaqI-like" evidence="9">
    <location>
        <begin position="264"/>
        <end position="426"/>
    </location>
</feature>
<dbReference type="InterPro" id="IPR050953">
    <property type="entry name" value="N4_N6_ade-DNA_methylase"/>
</dbReference>
<keyword evidence="4" id="KW-0808">Transferase</keyword>
<dbReference type="PROSITE" id="PS00092">
    <property type="entry name" value="N6_MTASE"/>
    <property type="match status" value="1"/>
</dbReference>
<dbReference type="GO" id="GO:0032259">
    <property type="term" value="P:methylation"/>
    <property type="evidence" value="ECO:0007669"/>
    <property type="project" value="UniProtKB-KW"/>
</dbReference>
<dbReference type="PANTHER" id="PTHR33841">
    <property type="entry name" value="DNA METHYLTRANSFERASE YEEA-RELATED"/>
    <property type="match status" value="1"/>
</dbReference>
<dbReference type="GO" id="GO:0003676">
    <property type="term" value="F:nucleic acid binding"/>
    <property type="evidence" value="ECO:0007669"/>
    <property type="project" value="InterPro"/>
</dbReference>
<proteinExistence type="inferred from homology"/>
<comment type="similarity">
    <text evidence="1">Belongs to the N(4)/N(6)-methyltransferase family.</text>
</comment>
<evidence type="ECO:0000256" key="5">
    <source>
        <dbReference type="ARBA" id="ARBA00022691"/>
    </source>
</evidence>
<dbReference type="GO" id="GO:0009007">
    <property type="term" value="F:site-specific DNA-methyltransferase (adenine-specific) activity"/>
    <property type="evidence" value="ECO:0007669"/>
    <property type="project" value="UniProtKB-EC"/>
</dbReference>
<name>S2K104_MUCC1</name>
<feature type="region of interest" description="Disordered" evidence="7">
    <location>
        <begin position="1"/>
        <end position="22"/>
    </location>
</feature>
<evidence type="ECO:0000256" key="4">
    <source>
        <dbReference type="ARBA" id="ARBA00022679"/>
    </source>
</evidence>
<dbReference type="Pfam" id="PF07669">
    <property type="entry name" value="Eco57I"/>
    <property type="match status" value="1"/>
</dbReference>